<dbReference type="SMART" id="SM00293">
    <property type="entry name" value="PWWP"/>
    <property type="match status" value="1"/>
</dbReference>
<dbReference type="Proteomes" id="UP001345691">
    <property type="component" value="Unassembled WGS sequence"/>
</dbReference>
<evidence type="ECO:0000256" key="1">
    <source>
        <dbReference type="SAM" id="MobiDB-lite"/>
    </source>
</evidence>
<comment type="caution">
    <text evidence="3">The sequence shown here is derived from an EMBL/GenBank/DDBJ whole genome shotgun (WGS) entry which is preliminary data.</text>
</comment>
<feature type="compositionally biased region" description="Basic and acidic residues" evidence="1">
    <location>
        <begin position="527"/>
        <end position="541"/>
    </location>
</feature>
<feature type="compositionally biased region" description="Low complexity" evidence="1">
    <location>
        <begin position="346"/>
        <end position="359"/>
    </location>
</feature>
<dbReference type="Gene3D" id="2.30.30.140">
    <property type="match status" value="1"/>
</dbReference>
<feature type="compositionally biased region" description="Low complexity" evidence="1">
    <location>
        <begin position="602"/>
        <end position="617"/>
    </location>
</feature>
<dbReference type="Pfam" id="PF00855">
    <property type="entry name" value="PWWP"/>
    <property type="match status" value="1"/>
</dbReference>
<feature type="region of interest" description="Disordered" evidence="1">
    <location>
        <begin position="1"/>
        <end position="148"/>
    </location>
</feature>
<feature type="compositionally biased region" description="Basic residues" evidence="1">
    <location>
        <begin position="135"/>
        <end position="145"/>
    </location>
</feature>
<feature type="compositionally biased region" description="Low complexity" evidence="1">
    <location>
        <begin position="79"/>
        <end position="96"/>
    </location>
</feature>
<dbReference type="PANTHER" id="PTHR22910:SF6">
    <property type="entry name" value="PROTEIN MGARP"/>
    <property type="match status" value="1"/>
</dbReference>
<sequence>MDTETAAPQTEVPIKVTEPEDHDAPPSLAEPASGAVAEMSGALTTDQPVDPKPAEPTEEAAANGVAEAAPEAPKETEEPAAGTEPAPAAAAPVTTETEVKEADETEPAQVETNGALVEKKPNSSKRKSSGIPEHKGKKLNKKKSMPKLTHLDAKPGELYTARLKSYPPWPSIICDEEMLPEILINTRPVTTKKADGTYNEAYADGGKREHERTFPIMFLYTNEFAWIPNYDLVPLNPEDCKDVPEKGKSKSLLAAFAVAAEGHDLQYFKDMLNDHAAAMQADIDAKEAREAEKAVKADKKKRKSDAKVETEDVEMEDADAAPKKSSKKRKKEADSDDEESEKPAKTPKTTKIKLTTSKTPKTEEKKPKEKAPKAESKKRKSKAPAEDEEMADAGEPEPEEKPLDPVEERKAREKEVLFLRHRLQKGFLSRDQAPQEDEMPQMSNFIKKLENYADLEVSIIRQTKINKVLKALIKLNTIPRDEEFQFRKRSLELLTAWNKILGAEPPDAADIGGDKEANASPATNGIHAEKTEDASEEKQEDALAPADKPAAEAEVEKAADLSAATAEPAISTIEEPKPASVEELSAKVEASAPEVLEKAPESAEAATEAADVVKASD</sequence>
<keyword evidence="4" id="KW-1185">Reference proteome</keyword>
<evidence type="ECO:0000259" key="2">
    <source>
        <dbReference type="PROSITE" id="PS50812"/>
    </source>
</evidence>
<feature type="compositionally biased region" description="Basic and acidic residues" evidence="1">
    <location>
        <begin position="399"/>
        <end position="409"/>
    </location>
</feature>
<name>A0ABR0J1D0_9EURO</name>
<feature type="compositionally biased region" description="Acidic residues" evidence="1">
    <location>
        <begin position="386"/>
        <end position="398"/>
    </location>
</feature>
<dbReference type="PROSITE" id="PS50812">
    <property type="entry name" value="PWWP"/>
    <property type="match status" value="1"/>
</dbReference>
<dbReference type="SUPFAM" id="SSF63748">
    <property type="entry name" value="Tudor/PWWP/MBT"/>
    <property type="match status" value="1"/>
</dbReference>
<feature type="region of interest" description="Disordered" evidence="1">
    <location>
        <begin position="504"/>
        <end position="617"/>
    </location>
</feature>
<feature type="compositionally biased region" description="Basic and acidic residues" evidence="1">
    <location>
        <begin position="549"/>
        <end position="559"/>
    </location>
</feature>
<accession>A0ABR0J1D0</accession>
<feature type="compositionally biased region" description="Low complexity" evidence="1">
    <location>
        <begin position="59"/>
        <end position="71"/>
    </location>
</feature>
<organism evidence="3 4">
    <name type="scientific">Exophiala sideris</name>
    <dbReference type="NCBI Taxonomy" id="1016849"/>
    <lineage>
        <taxon>Eukaryota</taxon>
        <taxon>Fungi</taxon>
        <taxon>Dikarya</taxon>
        <taxon>Ascomycota</taxon>
        <taxon>Pezizomycotina</taxon>
        <taxon>Eurotiomycetes</taxon>
        <taxon>Chaetothyriomycetidae</taxon>
        <taxon>Chaetothyriales</taxon>
        <taxon>Herpotrichiellaceae</taxon>
        <taxon>Exophiala</taxon>
    </lineage>
</organism>
<feature type="region of interest" description="Disordered" evidence="1">
    <location>
        <begin position="294"/>
        <end position="409"/>
    </location>
</feature>
<feature type="compositionally biased region" description="Basic and acidic residues" evidence="1">
    <location>
        <begin position="360"/>
        <end position="375"/>
    </location>
</feature>
<proteinExistence type="predicted"/>
<feature type="domain" description="PWWP" evidence="2">
    <location>
        <begin position="155"/>
        <end position="238"/>
    </location>
</feature>
<evidence type="ECO:0000313" key="3">
    <source>
        <dbReference type="EMBL" id="KAK5054184.1"/>
    </source>
</evidence>
<dbReference type="InterPro" id="IPR026093">
    <property type="entry name" value="MGARP"/>
</dbReference>
<dbReference type="InterPro" id="IPR000313">
    <property type="entry name" value="PWWP_dom"/>
</dbReference>
<dbReference type="EMBL" id="JAVRRF010000024">
    <property type="protein sequence ID" value="KAK5054184.1"/>
    <property type="molecule type" value="Genomic_DNA"/>
</dbReference>
<protein>
    <recommendedName>
        <fullName evidence="2">PWWP domain-containing protein</fullName>
    </recommendedName>
</protein>
<dbReference type="PANTHER" id="PTHR22910">
    <property type="entry name" value="PROTEIN MGARP"/>
    <property type="match status" value="1"/>
</dbReference>
<reference evidence="3 4" key="1">
    <citation type="submission" date="2023-08" db="EMBL/GenBank/DDBJ databases">
        <title>Black Yeasts Isolated from many extreme environments.</title>
        <authorList>
            <person name="Coleine C."/>
            <person name="Stajich J.E."/>
            <person name="Selbmann L."/>
        </authorList>
    </citation>
    <scope>NUCLEOTIDE SEQUENCE [LARGE SCALE GENOMIC DNA]</scope>
    <source>
        <strain evidence="3 4">CCFEE 6328</strain>
    </source>
</reference>
<gene>
    <name evidence="3" type="ORF">LTR69_009146</name>
</gene>
<evidence type="ECO:0000313" key="4">
    <source>
        <dbReference type="Proteomes" id="UP001345691"/>
    </source>
</evidence>